<keyword evidence="4" id="KW-1185">Reference proteome</keyword>
<protein>
    <recommendedName>
        <fullName evidence="2">GTP cyclohydrolase FolE2</fullName>
        <ecNumber evidence="2">3.5.4.16</ecNumber>
    </recommendedName>
</protein>
<comment type="pathway">
    <text evidence="2">Cofactor biosynthesis; 7,8-dihydroneopterin triphosphate biosynthesis; 7,8-dihydroneopterin triphosphate from GTP: step 1/1.</text>
</comment>
<dbReference type="InterPro" id="IPR003801">
    <property type="entry name" value="GTP_cyclohydrolase_FolE2/MptA"/>
</dbReference>
<comment type="function">
    <text evidence="2">Converts GTP to 7,8-dihydroneopterin triphosphate.</text>
</comment>
<dbReference type="RefSeq" id="WP_080802955.1">
    <property type="nucleotide sequence ID" value="NZ_LT828544.1"/>
</dbReference>
<keyword evidence="1 2" id="KW-0378">Hydrolase</keyword>
<dbReference type="PANTHER" id="PTHR36445">
    <property type="entry name" value="GTP CYCLOHYDROLASE MPTA"/>
    <property type="match status" value="1"/>
</dbReference>
<dbReference type="HAMAP" id="MF_01527_B">
    <property type="entry name" value="GTP_cyclohydrol_B"/>
    <property type="match status" value="1"/>
</dbReference>
<dbReference type="AlphaFoldDB" id="A0A1W1HKL9"/>
<evidence type="ECO:0000313" key="3">
    <source>
        <dbReference type="EMBL" id="SLM32965.1"/>
    </source>
</evidence>
<dbReference type="UniPathway" id="UPA00848">
    <property type="reaction ID" value="UER00151"/>
</dbReference>
<evidence type="ECO:0000313" key="4">
    <source>
        <dbReference type="Proteomes" id="UP000191931"/>
    </source>
</evidence>
<dbReference type="Pfam" id="PF02649">
    <property type="entry name" value="GCHY-1"/>
    <property type="match status" value="1"/>
</dbReference>
<comment type="catalytic activity">
    <reaction evidence="2">
        <text>GTP + H2O = 7,8-dihydroneopterin 3'-triphosphate + formate + H(+)</text>
        <dbReference type="Rhea" id="RHEA:17473"/>
        <dbReference type="ChEBI" id="CHEBI:15377"/>
        <dbReference type="ChEBI" id="CHEBI:15378"/>
        <dbReference type="ChEBI" id="CHEBI:15740"/>
        <dbReference type="ChEBI" id="CHEBI:37565"/>
        <dbReference type="ChEBI" id="CHEBI:58462"/>
        <dbReference type="EC" id="3.5.4.16"/>
    </reaction>
</comment>
<proteinExistence type="inferred from homology"/>
<name>A0A1W1HKL9_9BACT</name>
<dbReference type="EC" id="3.5.4.16" evidence="2"/>
<sequence length="262" mass="29901">MIDIQKQRDYRNIPIDKVGIKELRYPIKVLDKQNGMQSTVAMINMYVNLPHQAKGTHMSRFVQMLHTFRSQVSLESITHILEDMKKTLEAQSSHIEITFPYFVEKRSPVTGSRGLMDYTCSIMGTSSSKGSEQNSDLMVKVGVPITSVCPCSREISDFGAHNQRGEVLVSTRFKKFIWIEDIINLVENAASCDVFSVLKREDEKHVTEHAYQNPKFVEDVVRDVAKVLIEDENITWFSVSAENFESIHNHSAYAYIESSQDS</sequence>
<organism evidence="3 4">
    <name type="scientific">Desulfamplus magnetovallimortis</name>
    <dbReference type="NCBI Taxonomy" id="1246637"/>
    <lineage>
        <taxon>Bacteria</taxon>
        <taxon>Pseudomonadati</taxon>
        <taxon>Thermodesulfobacteriota</taxon>
        <taxon>Desulfobacteria</taxon>
        <taxon>Desulfobacterales</taxon>
        <taxon>Desulfobacteraceae</taxon>
        <taxon>Desulfamplus</taxon>
    </lineage>
</organism>
<comment type="similarity">
    <text evidence="2">Belongs to the GTP cyclohydrolase IV family.</text>
</comment>
<evidence type="ECO:0000256" key="1">
    <source>
        <dbReference type="ARBA" id="ARBA00022801"/>
    </source>
</evidence>
<dbReference type="OrthoDB" id="9774824at2"/>
<gene>
    <name evidence="3" type="primary">folE</name>
    <name evidence="2" type="synonym">folE2</name>
    <name evidence="3" type="ORF">MTBBW1_830037</name>
</gene>
<feature type="site" description="May be catalytically important" evidence="2">
    <location>
        <position position="149"/>
    </location>
</feature>
<dbReference type="InterPro" id="IPR022838">
    <property type="entry name" value="GTP_cyclohydrolase_FolE2"/>
</dbReference>
<dbReference type="EMBL" id="FWEV01000329">
    <property type="protein sequence ID" value="SLM32965.1"/>
    <property type="molecule type" value="Genomic_DNA"/>
</dbReference>
<dbReference type="PANTHER" id="PTHR36445:SF1">
    <property type="entry name" value="GTP CYCLOHYDROLASE MPTA"/>
    <property type="match status" value="1"/>
</dbReference>
<evidence type="ECO:0000256" key="2">
    <source>
        <dbReference type="HAMAP-Rule" id="MF_01527"/>
    </source>
</evidence>
<dbReference type="GO" id="GO:0003934">
    <property type="term" value="F:GTP cyclohydrolase I activity"/>
    <property type="evidence" value="ECO:0007669"/>
    <property type="project" value="UniProtKB-UniRule"/>
</dbReference>
<dbReference type="GO" id="GO:0046654">
    <property type="term" value="P:tetrahydrofolate biosynthetic process"/>
    <property type="evidence" value="ECO:0007669"/>
    <property type="project" value="UniProtKB-UniRule"/>
</dbReference>
<accession>A0A1W1HKL9</accession>
<reference evidence="3 4" key="1">
    <citation type="submission" date="2017-03" db="EMBL/GenBank/DDBJ databases">
        <authorList>
            <person name="Afonso C.L."/>
            <person name="Miller P.J."/>
            <person name="Scott M.A."/>
            <person name="Spackman E."/>
            <person name="Goraichik I."/>
            <person name="Dimitrov K.M."/>
            <person name="Suarez D.L."/>
            <person name="Swayne D.E."/>
        </authorList>
    </citation>
    <scope>NUCLEOTIDE SEQUENCE [LARGE SCALE GENOMIC DNA]</scope>
    <source>
        <strain evidence="3">PRJEB14757</strain>
    </source>
</reference>
<dbReference type="STRING" id="1246637.MTBBW1_830037"/>
<dbReference type="NCBIfam" id="NF010200">
    <property type="entry name" value="PRK13674.1-1"/>
    <property type="match status" value="1"/>
</dbReference>
<dbReference type="Gene3D" id="3.10.270.10">
    <property type="entry name" value="Urate Oxidase"/>
    <property type="match status" value="1"/>
</dbReference>
<dbReference type="Proteomes" id="UP000191931">
    <property type="component" value="Unassembled WGS sequence"/>
</dbReference>